<dbReference type="Pfam" id="PF00072">
    <property type="entry name" value="Response_reg"/>
    <property type="match status" value="1"/>
</dbReference>
<name>B1ZX61_OPITP</name>
<evidence type="ECO:0000313" key="5">
    <source>
        <dbReference type="EMBL" id="ACB76113.1"/>
    </source>
</evidence>
<dbReference type="AlphaFoldDB" id="B1ZX61"/>
<dbReference type="InterPro" id="IPR011006">
    <property type="entry name" value="CheY-like_superfamily"/>
</dbReference>
<keyword evidence="2" id="KW-0902">Two-component regulatory system</keyword>
<dbReference type="PANTHER" id="PTHR44591:SF14">
    <property type="entry name" value="PROTEIN PILG"/>
    <property type="match status" value="1"/>
</dbReference>
<dbReference type="EMBL" id="CP001032">
    <property type="protein sequence ID" value="ACB76113.1"/>
    <property type="molecule type" value="Genomic_DNA"/>
</dbReference>
<dbReference type="KEGG" id="ote:Oter_2832"/>
<dbReference type="Gene3D" id="3.40.50.2300">
    <property type="match status" value="1"/>
</dbReference>
<proteinExistence type="predicted"/>
<dbReference type="RefSeq" id="WP_012375648.1">
    <property type="nucleotide sequence ID" value="NC_010571.1"/>
</dbReference>
<protein>
    <submittedName>
        <fullName evidence="5">Response regulator receiver protein</fullName>
    </submittedName>
</protein>
<dbReference type="SMART" id="SM00448">
    <property type="entry name" value="REC"/>
    <property type="match status" value="1"/>
</dbReference>
<dbReference type="InterPro" id="IPR050595">
    <property type="entry name" value="Bact_response_regulator"/>
</dbReference>
<keyword evidence="6" id="KW-1185">Reference proteome</keyword>
<dbReference type="Proteomes" id="UP000007013">
    <property type="component" value="Chromosome"/>
</dbReference>
<feature type="domain" description="Response regulatory" evidence="4">
    <location>
        <begin position="2"/>
        <end position="121"/>
    </location>
</feature>
<dbReference type="eggNOG" id="COG3706">
    <property type="taxonomic scope" value="Bacteria"/>
</dbReference>
<accession>B1ZX61</accession>
<evidence type="ECO:0000256" key="1">
    <source>
        <dbReference type="ARBA" id="ARBA00022553"/>
    </source>
</evidence>
<dbReference type="STRING" id="452637.Oter_2832"/>
<reference evidence="5 6" key="1">
    <citation type="journal article" date="2011" name="J. Bacteriol.">
        <title>Genome sequence of the verrucomicrobium Opitutus terrae PB90-1, an abundant inhabitant of rice paddy soil ecosystems.</title>
        <authorList>
            <person name="van Passel M.W."/>
            <person name="Kant R."/>
            <person name="Palva A."/>
            <person name="Copeland A."/>
            <person name="Lucas S."/>
            <person name="Lapidus A."/>
            <person name="Glavina del Rio T."/>
            <person name="Pitluck S."/>
            <person name="Goltsman E."/>
            <person name="Clum A."/>
            <person name="Sun H."/>
            <person name="Schmutz J."/>
            <person name="Larimer F.W."/>
            <person name="Land M.L."/>
            <person name="Hauser L."/>
            <person name="Kyrpides N."/>
            <person name="Mikhailova N."/>
            <person name="Richardson P.P."/>
            <person name="Janssen P.H."/>
            <person name="de Vos W.M."/>
            <person name="Smidt H."/>
        </authorList>
    </citation>
    <scope>NUCLEOTIDE SEQUENCE [LARGE SCALE GENOMIC DNA]</scope>
    <source>
        <strain evidence="6">DSM 11246 / JCM 15787 / PB90-1</strain>
    </source>
</reference>
<gene>
    <name evidence="5" type="ordered locus">Oter_2832</name>
</gene>
<dbReference type="OrthoDB" id="9790669at2"/>
<keyword evidence="1 3" id="KW-0597">Phosphoprotein</keyword>
<organism evidence="5 6">
    <name type="scientific">Opitutus terrae (strain DSM 11246 / JCM 15787 / PB90-1)</name>
    <dbReference type="NCBI Taxonomy" id="452637"/>
    <lineage>
        <taxon>Bacteria</taxon>
        <taxon>Pseudomonadati</taxon>
        <taxon>Verrucomicrobiota</taxon>
        <taxon>Opitutia</taxon>
        <taxon>Opitutales</taxon>
        <taxon>Opitutaceae</taxon>
        <taxon>Opitutus</taxon>
    </lineage>
</organism>
<dbReference type="PROSITE" id="PS50110">
    <property type="entry name" value="RESPONSE_REGULATORY"/>
    <property type="match status" value="1"/>
</dbReference>
<dbReference type="HOGENOM" id="CLU_1119296_0_0_0"/>
<dbReference type="SUPFAM" id="SSF52172">
    <property type="entry name" value="CheY-like"/>
    <property type="match status" value="1"/>
</dbReference>
<feature type="modified residue" description="4-aspartylphosphate" evidence="3">
    <location>
        <position position="54"/>
    </location>
</feature>
<evidence type="ECO:0000256" key="2">
    <source>
        <dbReference type="ARBA" id="ARBA00023012"/>
    </source>
</evidence>
<sequence>MNILLADDDSTNRDLMRRITALDPGHDLTEVYDGEEAWTMLRESGQTFDLAIIDLAATRLDGLALVERIRGVAALRNLSVILCTAVKDRQSVVRAAQLGVRHYLVKPYSREAVLEKIRSTAAEKAARTAADPTADIAQRLGVPPGAVTQLVTALLGKVRAWMDSARQAQTPQEFTRATIESNALRGACANLSLRVLGQEMELVEASFTRNYCEQHGDMLAPSPLEVAEELKGVEAELNRIAARLGLPG</sequence>
<evidence type="ECO:0000256" key="3">
    <source>
        <dbReference type="PROSITE-ProRule" id="PRU00169"/>
    </source>
</evidence>
<dbReference type="PANTHER" id="PTHR44591">
    <property type="entry name" value="STRESS RESPONSE REGULATOR PROTEIN 1"/>
    <property type="match status" value="1"/>
</dbReference>
<dbReference type="InterPro" id="IPR001789">
    <property type="entry name" value="Sig_transdc_resp-reg_receiver"/>
</dbReference>
<dbReference type="GO" id="GO:0000160">
    <property type="term" value="P:phosphorelay signal transduction system"/>
    <property type="evidence" value="ECO:0007669"/>
    <property type="project" value="UniProtKB-KW"/>
</dbReference>
<evidence type="ECO:0000313" key="6">
    <source>
        <dbReference type="Proteomes" id="UP000007013"/>
    </source>
</evidence>
<evidence type="ECO:0000259" key="4">
    <source>
        <dbReference type="PROSITE" id="PS50110"/>
    </source>
</evidence>